<dbReference type="InterPro" id="IPR007452">
    <property type="entry name" value="TamB_C"/>
</dbReference>
<protein>
    <recommendedName>
        <fullName evidence="6">Translocation and assembly module TamB C-terminal domain-containing protein</fullName>
    </recommendedName>
</protein>
<organism evidence="7 8">
    <name type="scientific">Belliella buryatensis</name>
    <dbReference type="NCBI Taxonomy" id="1500549"/>
    <lineage>
        <taxon>Bacteria</taxon>
        <taxon>Pseudomonadati</taxon>
        <taxon>Bacteroidota</taxon>
        <taxon>Cytophagia</taxon>
        <taxon>Cytophagales</taxon>
        <taxon>Cyclobacteriaceae</taxon>
        <taxon>Belliella</taxon>
    </lineage>
</organism>
<evidence type="ECO:0000256" key="4">
    <source>
        <dbReference type="ARBA" id="ARBA00023136"/>
    </source>
</evidence>
<keyword evidence="8" id="KW-1185">Reference proteome</keyword>
<gene>
    <name evidence="7" type="ORF">SAMN06295967_105102</name>
</gene>
<dbReference type="OrthoDB" id="9811276at2"/>
<dbReference type="Proteomes" id="UP000198480">
    <property type="component" value="Unassembled WGS sequence"/>
</dbReference>
<keyword evidence="4" id="KW-0472">Membrane</keyword>
<sequence>MLALILIAALLVLFVRSPWGQGIIVDKATNYLTDKTNTTISIGRLYVTFQGNLYLEELYLEDLQGDTLIYSDNLELGFGLLKYISTGMIHLNKLEWEGLKAKISREVDQEDFNYQFLIDAFGGDVQRPDQEQVEIESSVSSSDPLQIMLSPIRFRDFDLSYSDAKDGMEAIFRFKEFKLDVPHLDLAAFEFDIRELKLQDSRISYRQLKPIETEEEKSEDGLIPLLLSIDKLTLDQVILDYENQVNRQYANLSIDFFELSLPELDLHDQKVLLKSLDLRNSKITFADFGTKASSGDVNQKTSTPFEWPDWDIEIGYIDLEDNQISYKTQDIDAIPGFFNPEALQFDWLNFNISNVLLNNKEAKLDLKTFNFKESSGFELKELLGSLELDDRQIKLKNIELETNRSKLEIDFQLGYRSLADFITQPEPASLDLRLKSLKADVRDAYFFQPELAKDEVIQKLALYPILANASIKGDLKSLKIPNLRASWGGSNFVAQGNLKNVIDTDQLFFDFPMLEVSSYASTIEKFIDQELVADYQLPEQFNIKGNAKGKLNDLQVSVNLVSDLGEIDLSGEYRDIDDLDFGVVLGVNDFQLGTFLKDPGMDTLSFTINVEGSGISLDKLNATLTSDFQRLKIYGNDYSGLQLEGEISEGAGELMMGLESEYLDFELLTKLTLDSADYHLDLLLDLKGADFYALGLTPQQVRGRLVFNALFDGNLEAFDLSTSLKDAIVVFNQRNYPLGSFDIQAKVREEETNFELKSLLLNGEMSANTSPENLITSLTSYLKTYIDKVELIEDLSDQEVIMKLDFKLNQAPILNQVLLPSLEKLDTARLVVDFDVSNAKLLVNLDFPYMKYGEIEIDSLGVRVNADSDDLNLAFGFLKLESGPLSMDRTYFTGELEDSRLFFDFNAFNGDQRMVHVASDIGLKGDTLSIHIDSEDLLLNKREWGIPQDNEVLIAENYLHFKNLRFFRNNQEFLIRDDLDDAAEEHLALEFRDFRLETFTSLFNPDELIAGGLLNGKLVVENPFGAIGMLANLKVQDLKALDVGLGNLSMEAVAANLGEYQLTLALKDGGIDLDLAGDFVADEAGGEFDLDIAINRIEMKLLAELSKGEIKNADGYISGKVNASGNTIEPNYNGELVFNEAGFVVSQLNAKYYLPKEILKVDNEGLSLNQFTFQDDNGQKFIIDGKVFTEDFTNPKFDLKLKADGFRAVNSSREDNDLFYGTATIDADVTIRGDLNLPRVTADLRVKDGTNFNVIIPETQLDLVKRDGTVIFVNRQDPYDILTRQTDEILNTFTGYDIRSVLRVDPNAVFKIIVDERSGDNLSVSGEANLNLEINPNGRITLSGTYELTKGHYEMSLYNLVSRRFEIAPGSTIAWNGDPMDANMNISAIYNVRTPSAELMASQLSGTSADARLQYQQELPFQVFLNVGGEILKPEISFRLDMPEDQRGALGGNVYSRVSQINEQEDELNKQVFSLLVLNRFFPSTGSDGSGGGTAAIARNSVSQVLSGQLNALSSSVFGNTGLELDFDLDSFTDYQSGSAQDRTQLNVNARKRFFDDRLIVQVGSQMDVEGSSQNPEQANAVLGNISLEYVLTENGRYRVRAFRKNQFESIIDGQLIVTGFGLIFNREFNRFYELWRGVDLSENGTNPIDELQNGNGKQEGQDRNSQEKKELDILKKEENEN</sequence>
<accession>A0A239CLG8</accession>
<keyword evidence="2" id="KW-0812">Transmembrane</keyword>
<dbReference type="PANTHER" id="PTHR36985">
    <property type="entry name" value="TRANSLOCATION AND ASSEMBLY MODULE SUBUNIT TAMB"/>
    <property type="match status" value="1"/>
</dbReference>
<feature type="region of interest" description="Disordered" evidence="5">
    <location>
        <begin position="1647"/>
        <end position="1682"/>
    </location>
</feature>
<evidence type="ECO:0000313" key="8">
    <source>
        <dbReference type="Proteomes" id="UP000198480"/>
    </source>
</evidence>
<comment type="subcellular location">
    <subcellularLocation>
        <location evidence="1">Membrane</location>
        <topology evidence="1">Single-pass membrane protein</topology>
    </subcellularLocation>
</comment>
<dbReference type="Pfam" id="PF04357">
    <property type="entry name" value="TamB"/>
    <property type="match status" value="1"/>
</dbReference>
<evidence type="ECO:0000256" key="2">
    <source>
        <dbReference type="ARBA" id="ARBA00022692"/>
    </source>
</evidence>
<dbReference type="EMBL" id="FZOK01000005">
    <property type="protein sequence ID" value="SNS20742.1"/>
    <property type="molecule type" value="Genomic_DNA"/>
</dbReference>
<feature type="domain" description="Translocation and assembly module TamB C-terminal" evidence="6">
    <location>
        <begin position="1173"/>
        <end position="1629"/>
    </location>
</feature>
<dbReference type="PANTHER" id="PTHR36985:SF1">
    <property type="entry name" value="TRANSLOCATION AND ASSEMBLY MODULE SUBUNIT TAMB"/>
    <property type="match status" value="1"/>
</dbReference>
<proteinExistence type="predicted"/>
<evidence type="ECO:0000256" key="1">
    <source>
        <dbReference type="ARBA" id="ARBA00004167"/>
    </source>
</evidence>
<dbReference type="RefSeq" id="WP_089239193.1">
    <property type="nucleotide sequence ID" value="NZ_FZOK01000005.1"/>
</dbReference>
<feature type="compositionally biased region" description="Polar residues" evidence="5">
    <location>
        <begin position="1647"/>
        <end position="1659"/>
    </location>
</feature>
<dbReference type="GO" id="GO:0005886">
    <property type="term" value="C:plasma membrane"/>
    <property type="evidence" value="ECO:0007669"/>
    <property type="project" value="InterPro"/>
</dbReference>
<feature type="compositionally biased region" description="Basic and acidic residues" evidence="5">
    <location>
        <begin position="1660"/>
        <end position="1682"/>
    </location>
</feature>
<evidence type="ECO:0000313" key="7">
    <source>
        <dbReference type="EMBL" id="SNS20742.1"/>
    </source>
</evidence>
<evidence type="ECO:0000256" key="3">
    <source>
        <dbReference type="ARBA" id="ARBA00022989"/>
    </source>
</evidence>
<dbReference type="GO" id="GO:0009306">
    <property type="term" value="P:protein secretion"/>
    <property type="evidence" value="ECO:0007669"/>
    <property type="project" value="InterPro"/>
</dbReference>
<evidence type="ECO:0000256" key="5">
    <source>
        <dbReference type="SAM" id="MobiDB-lite"/>
    </source>
</evidence>
<evidence type="ECO:0000259" key="6">
    <source>
        <dbReference type="Pfam" id="PF04357"/>
    </source>
</evidence>
<reference evidence="8" key="1">
    <citation type="submission" date="2017-06" db="EMBL/GenBank/DDBJ databases">
        <authorList>
            <person name="Varghese N."/>
            <person name="Submissions S."/>
        </authorList>
    </citation>
    <scope>NUCLEOTIDE SEQUENCE [LARGE SCALE GENOMIC DNA]</scope>
    <source>
        <strain evidence="8">5C</strain>
    </source>
</reference>
<name>A0A239CLG8_9BACT</name>
<keyword evidence="3" id="KW-1133">Transmembrane helix</keyword>